<evidence type="ECO:0000313" key="2">
    <source>
        <dbReference type="EMBL" id="EJD34140.1"/>
    </source>
</evidence>
<name>J0D5R4_AURST</name>
<feature type="compositionally biased region" description="Acidic residues" evidence="1">
    <location>
        <begin position="97"/>
        <end position="113"/>
    </location>
</feature>
<feature type="region of interest" description="Disordered" evidence="1">
    <location>
        <begin position="58"/>
        <end position="117"/>
    </location>
</feature>
<dbReference type="InParanoid" id="J0D5R4"/>
<dbReference type="EMBL" id="JH687994">
    <property type="protein sequence ID" value="EJD34140.1"/>
    <property type="molecule type" value="Genomic_DNA"/>
</dbReference>
<keyword evidence="3" id="KW-1185">Reference proteome</keyword>
<organism evidence="2 3">
    <name type="scientific">Auricularia subglabra (strain TFB-10046 / SS5)</name>
    <name type="common">White-rot fungus</name>
    <name type="synonym">Auricularia delicata (strain TFB10046)</name>
    <dbReference type="NCBI Taxonomy" id="717982"/>
    <lineage>
        <taxon>Eukaryota</taxon>
        <taxon>Fungi</taxon>
        <taxon>Dikarya</taxon>
        <taxon>Basidiomycota</taxon>
        <taxon>Agaricomycotina</taxon>
        <taxon>Agaricomycetes</taxon>
        <taxon>Auriculariales</taxon>
        <taxon>Auriculariaceae</taxon>
        <taxon>Auricularia</taxon>
    </lineage>
</organism>
<evidence type="ECO:0000313" key="3">
    <source>
        <dbReference type="Proteomes" id="UP000006514"/>
    </source>
</evidence>
<dbReference type="KEGG" id="adl:AURDEDRAFT_117771"/>
<accession>J0D5R4</accession>
<dbReference type="AlphaFoldDB" id="J0D5R4"/>
<protein>
    <submittedName>
        <fullName evidence="2">Uncharacterized protein</fullName>
    </submittedName>
</protein>
<dbReference type="Proteomes" id="UP000006514">
    <property type="component" value="Unassembled WGS sequence"/>
</dbReference>
<reference evidence="3" key="1">
    <citation type="journal article" date="2012" name="Science">
        <title>The Paleozoic origin of enzymatic lignin decomposition reconstructed from 31 fungal genomes.</title>
        <authorList>
            <person name="Floudas D."/>
            <person name="Binder M."/>
            <person name="Riley R."/>
            <person name="Barry K."/>
            <person name="Blanchette R.A."/>
            <person name="Henrissat B."/>
            <person name="Martinez A.T."/>
            <person name="Otillar R."/>
            <person name="Spatafora J.W."/>
            <person name="Yadav J.S."/>
            <person name="Aerts A."/>
            <person name="Benoit I."/>
            <person name="Boyd A."/>
            <person name="Carlson A."/>
            <person name="Copeland A."/>
            <person name="Coutinho P.M."/>
            <person name="de Vries R.P."/>
            <person name="Ferreira P."/>
            <person name="Findley K."/>
            <person name="Foster B."/>
            <person name="Gaskell J."/>
            <person name="Glotzer D."/>
            <person name="Gorecki P."/>
            <person name="Heitman J."/>
            <person name="Hesse C."/>
            <person name="Hori C."/>
            <person name="Igarashi K."/>
            <person name="Jurgens J.A."/>
            <person name="Kallen N."/>
            <person name="Kersten P."/>
            <person name="Kohler A."/>
            <person name="Kuees U."/>
            <person name="Kumar T.K.A."/>
            <person name="Kuo A."/>
            <person name="LaButti K."/>
            <person name="Larrondo L.F."/>
            <person name="Lindquist E."/>
            <person name="Ling A."/>
            <person name="Lombard V."/>
            <person name="Lucas S."/>
            <person name="Lundell T."/>
            <person name="Martin R."/>
            <person name="McLaughlin D.J."/>
            <person name="Morgenstern I."/>
            <person name="Morin E."/>
            <person name="Murat C."/>
            <person name="Nagy L.G."/>
            <person name="Nolan M."/>
            <person name="Ohm R.A."/>
            <person name="Patyshakuliyeva A."/>
            <person name="Rokas A."/>
            <person name="Ruiz-Duenas F.J."/>
            <person name="Sabat G."/>
            <person name="Salamov A."/>
            <person name="Samejima M."/>
            <person name="Schmutz J."/>
            <person name="Slot J.C."/>
            <person name="St John F."/>
            <person name="Stenlid J."/>
            <person name="Sun H."/>
            <person name="Sun S."/>
            <person name="Syed K."/>
            <person name="Tsang A."/>
            <person name="Wiebenga A."/>
            <person name="Young D."/>
            <person name="Pisabarro A."/>
            <person name="Eastwood D.C."/>
            <person name="Martin F."/>
            <person name="Cullen D."/>
            <person name="Grigoriev I.V."/>
            <person name="Hibbett D.S."/>
        </authorList>
    </citation>
    <scope>NUCLEOTIDE SEQUENCE [LARGE SCALE GENOMIC DNA]</scope>
    <source>
        <strain evidence="3">TFB10046</strain>
    </source>
</reference>
<gene>
    <name evidence="2" type="ORF">AURDEDRAFT_117771</name>
</gene>
<evidence type="ECO:0000256" key="1">
    <source>
        <dbReference type="SAM" id="MobiDB-lite"/>
    </source>
</evidence>
<sequence>MFGALDCDGTSFIAFQERGEGLDAVVQVIRTNVDDSSDEYNLQMKSWAAHQHQAPVIEASSKAQGPPGYASWDDCKRRIESGDPEGASKRQRKADDVVDLSSEDEVDDSEVELLEGPPGLPEVTVRFAFTHCDKC</sequence>
<proteinExistence type="predicted"/>